<feature type="region of interest" description="Disordered" evidence="2">
    <location>
        <begin position="568"/>
        <end position="602"/>
    </location>
</feature>
<keyword evidence="4" id="KW-1185">Reference proteome</keyword>
<evidence type="ECO:0000256" key="1">
    <source>
        <dbReference type="SAM" id="Coils"/>
    </source>
</evidence>
<dbReference type="SUPFAM" id="SSF57997">
    <property type="entry name" value="Tropomyosin"/>
    <property type="match status" value="1"/>
</dbReference>
<sequence>MASLAFENRNGLSVLPATAVAGLPQEVVLSGLRSAAQGWEGTAVGGLFDGLPVTVSQTDGVIRLGAVAPDGWLLSQAFPSLRSSPLAKLPFSEARLDVDGNGVAISGMLHAQNALPLEGDIRVTGRVSFGTEGPSFLLATAPVDSLELGPVRLSGVRLELMGVAEGVARLVGVARLGGRDFQLEARLGDPRGALRFGVAVADGDVLSLADVAGWLDGLSVPELPEELGSAADSFGLERLVFTVDPVGSPKLRAFSISLRTGKRWELFGSGERSFAVESVVVTVGVVLAPLRQVSVRMTGQMSLGTALLEASVGWPDFQVSAGLALESTLDVREALAVFADLPEDAVPETTLKALRLDLAPRNRRFSVEVEAAGSWKVDLGELTTLTVEGASLLLDVGPDETLLAVAGTVRVADVYCELFGQLADSVLTFGLKIPSISLSGLMGLLLGDAELPPEVSDVMLSDVALTVTPAHKAFVADVTVSGSWPIGVGDAAAGRLVVHVAGGKGVDGVFRSTGRLELSGEGPFPVVDGFQVDRIGIVLEKAATGWTVGGTLGATVFDHALTLAVSTSTATPGTTTATPDTTAQPQGAQTATGPQATSTPAAATRTTRFEVLLKDPLSAQLGDASLSLSRVALEVVRGATQGGKLTVAGRLSLLPLLDLGGTLIFEDGPTKTGFQFRPEGTSLRLPLPIPGSTPEPELVLTLAELAVAREQGRWTARLNTTGDVHSLPASVQQRLPLPVRVRLEVGPTSFVEVRPLLPAQTLPLPTIEVAGARVSLGSLGLEIAALRVELATSWTVGAELGLGLPPELNNMFGQCDGQPRVRFFRTWTPDAPPQSMVRARIDLDTAQGLRVQLLTSPLQAMTFTQVGTQTWCTLDMGDFGAARLLVPAIAYDGASFLAQGGWEQLRPLSLPMEPLKSLLSACGMEALADSFPDAVPLREVKLLDAQGRLRTDALERFLSDAGVPVPDEVRKALDVVAERFEHLPDTFKRYLDIVVPDRFRFDFGATPDGSARIRVETTGAPLRLLLPMAGPLGPRLMGVELRKLVFGELMSGTLAVLQIDATFDTFDLLTLAAVLLLPLESLPLMKDPRGLRNQVVLDDLLMVILYQAGVPVPVPVFFDEVALRYQGLEGLSLETSFRFPTPALSPSAAMSLFRQFESFFTQRDALLDPDAVPADADLAFTIGPNWFQLPPYLGGATLGTKDGLAPLRVWPSMARLLNWAKTLDMEQLVAAIPREVRVGSVDVRFVGLGIAVHWAVTTLTELRGQPDLLPGGRVISMDGLVPEGAKGVVAVLGGSVGIGQKLMLAADFGLMGSTQGMETGFRFEGNLADGLLALSMNGRVAITPEQEPAFAVQGALALTADGSPVLTGSVSATDSRFELEAMLDLLPGVPQLQVGGQVRGHLDSDSFLLQGTARVTVAGWDALGALSTTVSSDGALLQGTLLGQTLQLALARPSRVPDLPPGFEQSKLVLSARLDGGLQLPGFSLGNSARVVVGGDASGRPRLVVGARVSLLDLADARAVVELSAAGFAFRAEGRVFELFQARVDASGASLTSVKDFQVAVDLSLGDFFTVLAKACADAIRDAASVAAAAVRAGGTTLDAARGTLTAAEGTLTGAQKVLDAAKEALRLATRTMDAAKAGLSTARGALAAAEKAVEVAAQAVEAAKSSLSVAQGGLGAAQKSVKVAEDALDVANDAAKAANKAKNSFLDAIGDVAKYLLPEKDRKKLDRLIDDAKRKSDLADAAKRDLAAAMGKLSVVQQQIATAERDISKWGAEFDRASKAVLSQTEAVRQAEAQVTQASADVERAQRDVDSKQQDVDAAKRALDGAKKKVRDVQDQVVQAQRRADRLADLIRRDAGTVPLVKVESASFRGQLDTVSGGRVSLAVRLGVLGDKPQSLQVSYDFHNPSEDVKALVERLLGLPPLPLFS</sequence>
<dbReference type="Proteomes" id="UP000662747">
    <property type="component" value="Chromosome"/>
</dbReference>
<feature type="coiled-coil region" evidence="1">
    <location>
        <begin position="1726"/>
        <end position="1851"/>
    </location>
</feature>
<gene>
    <name evidence="3" type="ORF">JY651_11600</name>
</gene>
<evidence type="ECO:0000313" key="3">
    <source>
        <dbReference type="EMBL" id="QSQ25530.1"/>
    </source>
</evidence>
<name>A0ABX7P534_9BACT</name>
<keyword evidence="1" id="KW-0175">Coiled coil</keyword>
<evidence type="ECO:0008006" key="5">
    <source>
        <dbReference type="Google" id="ProtNLM"/>
    </source>
</evidence>
<dbReference type="RefSeq" id="WP_206727085.1">
    <property type="nucleotide sequence ID" value="NZ_CP071090.1"/>
</dbReference>
<accession>A0ABX7P534</accession>
<feature type="coiled-coil region" evidence="1">
    <location>
        <begin position="1647"/>
        <end position="1702"/>
    </location>
</feature>
<protein>
    <recommendedName>
        <fullName evidence="5">Chromosome partition protein Smc</fullName>
    </recommendedName>
</protein>
<evidence type="ECO:0000313" key="4">
    <source>
        <dbReference type="Proteomes" id="UP000662747"/>
    </source>
</evidence>
<evidence type="ECO:0000256" key="2">
    <source>
        <dbReference type="SAM" id="MobiDB-lite"/>
    </source>
</evidence>
<proteinExistence type="predicted"/>
<dbReference type="EMBL" id="CP071090">
    <property type="protein sequence ID" value="QSQ25530.1"/>
    <property type="molecule type" value="Genomic_DNA"/>
</dbReference>
<dbReference type="Gene3D" id="1.20.120.330">
    <property type="entry name" value="Nucleotidyltransferases domain 2"/>
    <property type="match status" value="1"/>
</dbReference>
<organism evidence="3 4">
    <name type="scientific">Pyxidicoccus parkwayensis</name>
    <dbReference type="NCBI Taxonomy" id="2813578"/>
    <lineage>
        <taxon>Bacteria</taxon>
        <taxon>Pseudomonadati</taxon>
        <taxon>Myxococcota</taxon>
        <taxon>Myxococcia</taxon>
        <taxon>Myxococcales</taxon>
        <taxon>Cystobacterineae</taxon>
        <taxon>Myxococcaceae</taxon>
        <taxon>Pyxidicoccus</taxon>
    </lineage>
</organism>
<reference evidence="3 4" key="1">
    <citation type="submission" date="2021-02" db="EMBL/GenBank/DDBJ databases">
        <title>De Novo genome assembly of isolated myxobacteria.</title>
        <authorList>
            <person name="Stevens D.C."/>
        </authorList>
    </citation>
    <scope>NUCLEOTIDE SEQUENCE [LARGE SCALE GENOMIC DNA]</scope>
    <source>
        <strain evidence="4">SCPEA02</strain>
    </source>
</reference>